<evidence type="ECO:0000259" key="1">
    <source>
        <dbReference type="Pfam" id="PF06568"/>
    </source>
</evidence>
<name>A0A4R2L9W9_9GAMM</name>
<proteinExistence type="predicted"/>
<dbReference type="Pfam" id="PF06568">
    <property type="entry name" value="YjiS-like"/>
    <property type="match status" value="1"/>
</dbReference>
<sequence>MFTLIQLFSLAQNRFENRAAKRQLAALSDRNLADIGIERAEITAVVEAADAAVRGRRLRYARDIASPAQQFAYMRAHLGGTGSQLA</sequence>
<keyword evidence="3" id="KW-1185">Reference proteome</keyword>
<dbReference type="Proteomes" id="UP000295765">
    <property type="component" value="Unassembled WGS sequence"/>
</dbReference>
<evidence type="ECO:0000313" key="2">
    <source>
        <dbReference type="EMBL" id="TCO82979.1"/>
    </source>
</evidence>
<dbReference type="AlphaFoldDB" id="A0A4R2L9W9"/>
<evidence type="ECO:0000313" key="3">
    <source>
        <dbReference type="Proteomes" id="UP000295765"/>
    </source>
</evidence>
<organism evidence="2 3">
    <name type="scientific">Plasticicumulans lactativorans</name>
    <dbReference type="NCBI Taxonomy" id="1133106"/>
    <lineage>
        <taxon>Bacteria</taxon>
        <taxon>Pseudomonadati</taxon>
        <taxon>Pseudomonadota</taxon>
        <taxon>Gammaproteobacteria</taxon>
        <taxon>Candidatus Competibacteraceae</taxon>
        <taxon>Plasticicumulans</taxon>
    </lineage>
</organism>
<dbReference type="EMBL" id="SLWY01000003">
    <property type="protein sequence ID" value="TCO82979.1"/>
    <property type="molecule type" value="Genomic_DNA"/>
</dbReference>
<accession>A0A4R2L9W9</accession>
<gene>
    <name evidence="2" type="ORF">EV699_10324</name>
</gene>
<protein>
    <submittedName>
        <fullName evidence="2">Uncharacterized protein DUF1127</fullName>
    </submittedName>
</protein>
<comment type="caution">
    <text evidence="2">The sequence shown here is derived from an EMBL/GenBank/DDBJ whole genome shotgun (WGS) entry which is preliminary data.</text>
</comment>
<feature type="domain" description="YjiS-like" evidence="1">
    <location>
        <begin position="8"/>
        <end position="42"/>
    </location>
</feature>
<dbReference type="RefSeq" id="WP_243662532.1">
    <property type="nucleotide sequence ID" value="NZ_SLWY01000003.1"/>
</dbReference>
<reference evidence="2 3" key="1">
    <citation type="submission" date="2019-03" db="EMBL/GenBank/DDBJ databases">
        <title>Genomic Encyclopedia of Type Strains, Phase IV (KMG-IV): sequencing the most valuable type-strain genomes for metagenomic binning, comparative biology and taxonomic classification.</title>
        <authorList>
            <person name="Goeker M."/>
        </authorList>
    </citation>
    <scope>NUCLEOTIDE SEQUENCE [LARGE SCALE GENOMIC DNA]</scope>
    <source>
        <strain evidence="2 3">DSM 25287</strain>
    </source>
</reference>
<dbReference type="InterPro" id="IPR009506">
    <property type="entry name" value="YjiS-like"/>
</dbReference>